<keyword evidence="1" id="KW-0805">Transcription regulation</keyword>
<dbReference type="InterPro" id="IPR051081">
    <property type="entry name" value="HTH_MetalResp_TranReg"/>
</dbReference>
<dbReference type="NCBIfam" id="NF033788">
    <property type="entry name" value="HTH_metalloreg"/>
    <property type="match status" value="1"/>
</dbReference>
<dbReference type="CDD" id="cd00090">
    <property type="entry name" value="HTH_ARSR"/>
    <property type="match status" value="1"/>
</dbReference>
<dbReference type="Gene3D" id="1.10.10.10">
    <property type="entry name" value="Winged helix-like DNA-binding domain superfamily/Winged helix DNA-binding domain"/>
    <property type="match status" value="1"/>
</dbReference>
<dbReference type="PRINTS" id="PR00778">
    <property type="entry name" value="HTHARSR"/>
</dbReference>
<evidence type="ECO:0000259" key="4">
    <source>
        <dbReference type="PROSITE" id="PS50987"/>
    </source>
</evidence>
<dbReference type="InterPro" id="IPR036388">
    <property type="entry name" value="WH-like_DNA-bd_sf"/>
</dbReference>
<dbReference type="InterPro" id="IPR036390">
    <property type="entry name" value="WH_DNA-bd_sf"/>
</dbReference>
<dbReference type="EMBL" id="CP063304">
    <property type="protein sequence ID" value="QOV18473.1"/>
    <property type="molecule type" value="Genomic_DNA"/>
</dbReference>
<evidence type="ECO:0000256" key="2">
    <source>
        <dbReference type="ARBA" id="ARBA00023125"/>
    </source>
</evidence>
<sequence>MDSIEVIHVITEPTRFRLLQLLYEHQYCVHALSGKLHISDSAVSQHMRILKKYRIVYGVKIGYQMHYRVDRELVSSLFQEMLDTLARYPREVELTEDCSCDFIEDCFRRDSKILERQGYGK</sequence>
<keyword evidence="2" id="KW-0238">DNA-binding</keyword>
<dbReference type="PANTHER" id="PTHR33154">
    <property type="entry name" value="TRANSCRIPTIONAL REGULATOR, ARSR FAMILY"/>
    <property type="match status" value="1"/>
</dbReference>
<dbReference type="SMART" id="SM00418">
    <property type="entry name" value="HTH_ARSR"/>
    <property type="match status" value="1"/>
</dbReference>
<protein>
    <submittedName>
        <fullName evidence="5">Winged helix-turn-helix transcriptional regulator</fullName>
    </submittedName>
</protein>
<evidence type="ECO:0000313" key="5">
    <source>
        <dbReference type="EMBL" id="QOV18473.1"/>
    </source>
</evidence>
<dbReference type="InterPro" id="IPR011991">
    <property type="entry name" value="ArsR-like_HTH"/>
</dbReference>
<keyword evidence="6" id="KW-1185">Reference proteome</keyword>
<proteinExistence type="predicted"/>
<dbReference type="AlphaFoldDB" id="A0A7M2RDT7"/>
<gene>
    <name evidence="5" type="ORF">INP51_10660</name>
</gene>
<dbReference type="GO" id="GO:0003700">
    <property type="term" value="F:DNA-binding transcription factor activity"/>
    <property type="evidence" value="ECO:0007669"/>
    <property type="project" value="InterPro"/>
</dbReference>
<accession>A0A7M2RDT7</accession>
<dbReference type="PROSITE" id="PS50987">
    <property type="entry name" value="HTH_ARSR_2"/>
    <property type="match status" value="1"/>
</dbReference>
<evidence type="ECO:0000313" key="6">
    <source>
        <dbReference type="Proteomes" id="UP000593601"/>
    </source>
</evidence>
<dbReference type="PANTHER" id="PTHR33154:SF33">
    <property type="entry name" value="TRANSCRIPTIONAL REPRESSOR SDPR"/>
    <property type="match status" value="1"/>
</dbReference>
<dbReference type="Pfam" id="PF01022">
    <property type="entry name" value="HTH_5"/>
    <property type="match status" value="1"/>
</dbReference>
<evidence type="ECO:0000256" key="3">
    <source>
        <dbReference type="ARBA" id="ARBA00023163"/>
    </source>
</evidence>
<reference evidence="5 6" key="1">
    <citation type="submission" date="2020-10" db="EMBL/GenBank/DDBJ databases">
        <title>Blautia liquoris sp.nov., isolated from the mud in a fermentation cellar used for the production of Chinese strong-flavoured liquor.</title>
        <authorList>
            <person name="Lu L."/>
        </authorList>
    </citation>
    <scope>NUCLEOTIDE SEQUENCE [LARGE SCALE GENOMIC DNA]</scope>
    <source>
        <strain evidence="5 6">LZLJ-3</strain>
    </source>
</reference>
<evidence type="ECO:0000256" key="1">
    <source>
        <dbReference type="ARBA" id="ARBA00023015"/>
    </source>
</evidence>
<organism evidence="5 6">
    <name type="scientific">Blautia liquoris</name>
    <dbReference type="NCBI Taxonomy" id="2779518"/>
    <lineage>
        <taxon>Bacteria</taxon>
        <taxon>Bacillati</taxon>
        <taxon>Bacillota</taxon>
        <taxon>Clostridia</taxon>
        <taxon>Lachnospirales</taxon>
        <taxon>Lachnospiraceae</taxon>
        <taxon>Blautia</taxon>
    </lineage>
</organism>
<dbReference type="Proteomes" id="UP000593601">
    <property type="component" value="Chromosome"/>
</dbReference>
<dbReference type="RefSeq" id="WP_193734835.1">
    <property type="nucleotide sequence ID" value="NZ_CP063304.1"/>
</dbReference>
<dbReference type="KEGG" id="bliq:INP51_10660"/>
<dbReference type="GO" id="GO:0003677">
    <property type="term" value="F:DNA binding"/>
    <property type="evidence" value="ECO:0007669"/>
    <property type="project" value="UniProtKB-KW"/>
</dbReference>
<keyword evidence="3" id="KW-0804">Transcription</keyword>
<dbReference type="SUPFAM" id="SSF46785">
    <property type="entry name" value="Winged helix' DNA-binding domain"/>
    <property type="match status" value="1"/>
</dbReference>
<feature type="domain" description="HTH arsR-type" evidence="4">
    <location>
        <begin position="1"/>
        <end position="89"/>
    </location>
</feature>
<name>A0A7M2RDT7_9FIRM</name>
<dbReference type="InterPro" id="IPR001845">
    <property type="entry name" value="HTH_ArsR_DNA-bd_dom"/>
</dbReference>